<keyword evidence="11" id="KW-1185">Reference proteome</keyword>
<feature type="transmembrane region" description="Helical" evidence="8">
    <location>
        <begin position="446"/>
        <end position="468"/>
    </location>
</feature>
<dbReference type="PROSITE" id="PS50850">
    <property type="entry name" value="MFS"/>
    <property type="match status" value="1"/>
</dbReference>
<dbReference type="PANTHER" id="PTHR23502">
    <property type="entry name" value="MAJOR FACILITATOR SUPERFAMILY"/>
    <property type="match status" value="1"/>
</dbReference>
<dbReference type="GO" id="GO:0005886">
    <property type="term" value="C:plasma membrane"/>
    <property type="evidence" value="ECO:0007669"/>
    <property type="project" value="UniProtKB-SubCell"/>
</dbReference>
<feature type="transmembrane region" description="Helical" evidence="8">
    <location>
        <begin position="303"/>
        <end position="327"/>
    </location>
</feature>
<accession>A0AAN6W7M8</accession>
<dbReference type="GO" id="GO:0022857">
    <property type="term" value="F:transmembrane transporter activity"/>
    <property type="evidence" value="ECO:0007669"/>
    <property type="project" value="InterPro"/>
</dbReference>
<dbReference type="InterPro" id="IPR036259">
    <property type="entry name" value="MFS_trans_sf"/>
</dbReference>
<dbReference type="FunFam" id="1.20.1250.20:FF:000082">
    <property type="entry name" value="MFS multidrug transporter, putative"/>
    <property type="match status" value="1"/>
</dbReference>
<evidence type="ECO:0000256" key="6">
    <source>
        <dbReference type="ARBA" id="ARBA00023136"/>
    </source>
</evidence>
<feature type="transmembrane region" description="Helical" evidence="8">
    <location>
        <begin position="113"/>
        <end position="134"/>
    </location>
</feature>
<comment type="caution">
    <text evidence="10">The sequence shown here is derived from an EMBL/GenBank/DDBJ whole genome shotgun (WGS) entry which is preliminary data.</text>
</comment>
<evidence type="ECO:0000256" key="8">
    <source>
        <dbReference type="SAM" id="Phobius"/>
    </source>
</evidence>
<sequence>MPISDTGAARQGHDHTRAVELPASPDRAPRNSGNRTETADAAQDAGQAEKVSDPLVVDWDGPDDPANPRNWSSKLQNANVVLVSTFVLYSNLAATMFAPGAGALIEEFQVTNSVLATLTVTIYVFGFSLGPLFLAPLSELYGRLPLYHVSNVFYVAFTIGCALSKDIGTFLVFRFICGCAASVPMTVGGGTVADLVPENKRGRAMALYGMGPLLGPVVGPIVGGFVTQSIGWRWTFWLITILAAVFSLLAIAVLKETNEEVLLERKAAKLRQVTGKSFVARTSQNLTPKQLLVRAIIRPTRMLIFSPIVLLMSLYCAFVFGLIFLLFTTFPTVFEETYGFGPGVAGLAYLGLGLGMICGLILFAILSDKLMHQPRGGTVSRPELRLPLMMWFSPVTPIGFFWYGWAANNHNHWIVPIIGSYFIGLGSFFIVMPAQTYFVDIFGQQGAASALAANTVVRNIFGTFLALAAPPLYGNLGLGWGNSLLGFICLGFAPIPILFYKYGEYLRKRFVVKL</sequence>
<dbReference type="EMBL" id="MU866180">
    <property type="protein sequence ID" value="KAK4176929.1"/>
    <property type="molecule type" value="Genomic_DNA"/>
</dbReference>
<feature type="transmembrane region" description="Helical" evidence="8">
    <location>
        <begin position="480"/>
        <end position="500"/>
    </location>
</feature>
<feature type="transmembrane region" description="Helical" evidence="8">
    <location>
        <begin position="234"/>
        <end position="254"/>
    </location>
</feature>
<evidence type="ECO:0000313" key="10">
    <source>
        <dbReference type="EMBL" id="KAK4176929.1"/>
    </source>
</evidence>
<name>A0AAN6W7M8_9PEZI</name>
<comment type="similarity">
    <text evidence="2">Belongs to the major facilitator superfamily.</text>
</comment>
<dbReference type="AlphaFoldDB" id="A0AAN6W7M8"/>
<proteinExistence type="inferred from homology"/>
<dbReference type="CDD" id="cd17323">
    <property type="entry name" value="MFS_Tpo1_MDR_like"/>
    <property type="match status" value="1"/>
</dbReference>
<feature type="transmembrane region" description="Helical" evidence="8">
    <location>
        <begin position="413"/>
        <end position="434"/>
    </location>
</feature>
<organism evidence="10 11">
    <name type="scientific">Triangularia setosa</name>
    <dbReference type="NCBI Taxonomy" id="2587417"/>
    <lineage>
        <taxon>Eukaryota</taxon>
        <taxon>Fungi</taxon>
        <taxon>Dikarya</taxon>
        <taxon>Ascomycota</taxon>
        <taxon>Pezizomycotina</taxon>
        <taxon>Sordariomycetes</taxon>
        <taxon>Sordariomycetidae</taxon>
        <taxon>Sordariales</taxon>
        <taxon>Podosporaceae</taxon>
        <taxon>Triangularia</taxon>
    </lineage>
</organism>
<feature type="transmembrane region" description="Helical" evidence="8">
    <location>
        <begin position="388"/>
        <end position="407"/>
    </location>
</feature>
<evidence type="ECO:0000256" key="7">
    <source>
        <dbReference type="SAM" id="MobiDB-lite"/>
    </source>
</evidence>
<keyword evidence="3" id="KW-1003">Cell membrane</keyword>
<keyword evidence="4 8" id="KW-0812">Transmembrane</keyword>
<evidence type="ECO:0000256" key="3">
    <source>
        <dbReference type="ARBA" id="ARBA00022475"/>
    </source>
</evidence>
<feature type="transmembrane region" description="Helical" evidence="8">
    <location>
        <begin position="146"/>
        <end position="165"/>
    </location>
</feature>
<feature type="transmembrane region" description="Helical" evidence="8">
    <location>
        <begin position="171"/>
        <end position="193"/>
    </location>
</feature>
<dbReference type="InterPro" id="IPR020846">
    <property type="entry name" value="MFS_dom"/>
</dbReference>
<feature type="domain" description="Major facilitator superfamily (MFS) profile" evidence="9">
    <location>
        <begin position="77"/>
        <end position="514"/>
    </location>
</feature>
<reference evidence="10" key="2">
    <citation type="submission" date="2023-05" db="EMBL/GenBank/DDBJ databases">
        <authorList>
            <consortium name="Lawrence Berkeley National Laboratory"/>
            <person name="Steindorff A."/>
            <person name="Hensen N."/>
            <person name="Bonometti L."/>
            <person name="Westerberg I."/>
            <person name="Brannstrom I.O."/>
            <person name="Guillou S."/>
            <person name="Cros-Aarteil S."/>
            <person name="Calhoun S."/>
            <person name="Haridas S."/>
            <person name="Kuo A."/>
            <person name="Mondo S."/>
            <person name="Pangilinan J."/>
            <person name="Riley R."/>
            <person name="Labutti K."/>
            <person name="Andreopoulos B."/>
            <person name="Lipzen A."/>
            <person name="Chen C."/>
            <person name="Yanf M."/>
            <person name="Daum C."/>
            <person name="Ng V."/>
            <person name="Clum A."/>
            <person name="Ohm R."/>
            <person name="Martin F."/>
            <person name="Silar P."/>
            <person name="Natvig D."/>
            <person name="Lalanne C."/>
            <person name="Gautier V."/>
            <person name="Ament-Velasquez S.L."/>
            <person name="Kruys A."/>
            <person name="Hutchinson M.I."/>
            <person name="Powell A.J."/>
            <person name="Barry K."/>
            <person name="Miller A.N."/>
            <person name="Grigoriev I.V."/>
            <person name="Debuchy R."/>
            <person name="Gladieux P."/>
            <person name="Thoren M.H."/>
            <person name="Johannesson H."/>
        </authorList>
    </citation>
    <scope>NUCLEOTIDE SEQUENCE</scope>
    <source>
        <strain evidence="10">CBS 892.96</strain>
    </source>
</reference>
<feature type="transmembrane region" description="Helical" evidence="8">
    <location>
        <begin position="347"/>
        <end position="367"/>
    </location>
</feature>
<evidence type="ECO:0000259" key="9">
    <source>
        <dbReference type="PROSITE" id="PS50850"/>
    </source>
</evidence>
<dbReference type="SUPFAM" id="SSF103473">
    <property type="entry name" value="MFS general substrate transporter"/>
    <property type="match status" value="1"/>
</dbReference>
<dbReference type="PANTHER" id="PTHR23502:SF135">
    <property type="entry name" value="MAJOR FACILITATOR SUPERFAMILY (MFS) PROFILE DOMAIN-CONTAINING PROTEIN-RELATED"/>
    <property type="match status" value="1"/>
</dbReference>
<keyword evidence="6 8" id="KW-0472">Membrane</keyword>
<comment type="subcellular location">
    <subcellularLocation>
        <location evidence="1">Cell membrane</location>
        <topology evidence="1">Multi-pass membrane protein</topology>
    </subcellularLocation>
</comment>
<feature type="region of interest" description="Disordered" evidence="7">
    <location>
        <begin position="1"/>
        <end position="71"/>
    </location>
</feature>
<evidence type="ECO:0000256" key="4">
    <source>
        <dbReference type="ARBA" id="ARBA00022692"/>
    </source>
</evidence>
<gene>
    <name evidence="10" type="ORF">QBC36DRAFT_186251</name>
</gene>
<evidence type="ECO:0000256" key="2">
    <source>
        <dbReference type="ARBA" id="ARBA00008335"/>
    </source>
</evidence>
<evidence type="ECO:0000313" key="11">
    <source>
        <dbReference type="Proteomes" id="UP001302321"/>
    </source>
</evidence>
<dbReference type="InterPro" id="IPR011701">
    <property type="entry name" value="MFS"/>
</dbReference>
<evidence type="ECO:0000256" key="1">
    <source>
        <dbReference type="ARBA" id="ARBA00004651"/>
    </source>
</evidence>
<reference evidence="10" key="1">
    <citation type="journal article" date="2023" name="Mol. Phylogenet. Evol.">
        <title>Genome-scale phylogeny and comparative genomics of the fungal order Sordariales.</title>
        <authorList>
            <person name="Hensen N."/>
            <person name="Bonometti L."/>
            <person name="Westerberg I."/>
            <person name="Brannstrom I.O."/>
            <person name="Guillou S."/>
            <person name="Cros-Aarteil S."/>
            <person name="Calhoun S."/>
            <person name="Haridas S."/>
            <person name="Kuo A."/>
            <person name="Mondo S."/>
            <person name="Pangilinan J."/>
            <person name="Riley R."/>
            <person name="LaButti K."/>
            <person name="Andreopoulos B."/>
            <person name="Lipzen A."/>
            <person name="Chen C."/>
            <person name="Yan M."/>
            <person name="Daum C."/>
            <person name="Ng V."/>
            <person name="Clum A."/>
            <person name="Steindorff A."/>
            <person name="Ohm R.A."/>
            <person name="Martin F."/>
            <person name="Silar P."/>
            <person name="Natvig D.O."/>
            <person name="Lalanne C."/>
            <person name="Gautier V."/>
            <person name="Ament-Velasquez S.L."/>
            <person name="Kruys A."/>
            <person name="Hutchinson M.I."/>
            <person name="Powell A.J."/>
            <person name="Barry K."/>
            <person name="Miller A.N."/>
            <person name="Grigoriev I.V."/>
            <person name="Debuchy R."/>
            <person name="Gladieux P."/>
            <person name="Hiltunen Thoren M."/>
            <person name="Johannesson H."/>
        </authorList>
    </citation>
    <scope>NUCLEOTIDE SEQUENCE</scope>
    <source>
        <strain evidence="10">CBS 892.96</strain>
    </source>
</reference>
<feature type="transmembrane region" description="Helical" evidence="8">
    <location>
        <begin position="205"/>
        <end position="228"/>
    </location>
</feature>
<protein>
    <submittedName>
        <fullName evidence="10">Transporter mfs2</fullName>
    </submittedName>
</protein>
<dbReference type="Pfam" id="PF07690">
    <property type="entry name" value="MFS_1"/>
    <property type="match status" value="1"/>
</dbReference>
<dbReference type="Gene3D" id="1.20.1250.20">
    <property type="entry name" value="MFS general substrate transporter like domains"/>
    <property type="match status" value="1"/>
</dbReference>
<evidence type="ECO:0000256" key="5">
    <source>
        <dbReference type="ARBA" id="ARBA00022989"/>
    </source>
</evidence>
<dbReference type="Proteomes" id="UP001302321">
    <property type="component" value="Unassembled WGS sequence"/>
</dbReference>
<feature type="transmembrane region" description="Helical" evidence="8">
    <location>
        <begin position="78"/>
        <end position="101"/>
    </location>
</feature>
<keyword evidence="5 8" id="KW-1133">Transmembrane helix</keyword>